<dbReference type="InterPro" id="IPR010775">
    <property type="entry name" value="DUF1365"/>
</dbReference>
<dbReference type="VEuPathDB" id="FungiDB:ASPNIDRAFT2_1188778"/>
<evidence type="ECO:0000313" key="2">
    <source>
        <dbReference type="EMBL" id="GAQ41721.1"/>
    </source>
</evidence>
<dbReference type="AlphaFoldDB" id="A0A117E192"/>
<dbReference type="Gene3D" id="3.30.70.1990">
    <property type="match status" value="1"/>
</dbReference>
<dbReference type="VEuPathDB" id="FungiDB:An08g04560"/>
<dbReference type="EMBL" id="BCMY01000006">
    <property type="protein sequence ID" value="GAQ41721.1"/>
    <property type="molecule type" value="Genomic_DNA"/>
</dbReference>
<evidence type="ECO:0000259" key="1">
    <source>
        <dbReference type="Pfam" id="PF01593"/>
    </source>
</evidence>
<dbReference type="SUPFAM" id="SSF51905">
    <property type="entry name" value="FAD/NAD(P)-binding domain"/>
    <property type="match status" value="1"/>
</dbReference>
<dbReference type="VEuPathDB" id="FungiDB:ATCC64974_102750"/>
<name>A0A117E192_ASPNG</name>
<comment type="caution">
    <text evidence="2">The sequence shown here is derived from an EMBL/GenBank/DDBJ whole genome shotgun (WGS) entry which is preliminary data.</text>
</comment>
<evidence type="ECO:0000313" key="3">
    <source>
        <dbReference type="Proteomes" id="UP000068243"/>
    </source>
</evidence>
<dbReference type="FunFam" id="1.10.405.20:FF:000001">
    <property type="entry name" value="Amine oxidase"/>
    <property type="match status" value="1"/>
</dbReference>
<organism evidence="2 3">
    <name type="scientific">Aspergillus niger</name>
    <dbReference type="NCBI Taxonomy" id="5061"/>
    <lineage>
        <taxon>Eukaryota</taxon>
        <taxon>Fungi</taxon>
        <taxon>Dikarya</taxon>
        <taxon>Ascomycota</taxon>
        <taxon>Pezizomycotina</taxon>
        <taxon>Eurotiomycetes</taxon>
        <taxon>Eurotiomycetidae</taxon>
        <taxon>Eurotiales</taxon>
        <taxon>Aspergillaceae</taxon>
        <taxon>Aspergillus</taxon>
        <taxon>Aspergillus subgen. Circumdati</taxon>
    </lineage>
</organism>
<dbReference type="VEuPathDB" id="FungiDB:ASPNIDRAFT2_1179847"/>
<reference evidence="3" key="1">
    <citation type="journal article" date="2016" name="Genome Announc.">
        <title>Draft genome sequence of Aspergillus niger strain An76.</title>
        <authorList>
            <person name="Gong W."/>
            <person name="Cheng Z."/>
            <person name="Zhang H."/>
            <person name="Liu L."/>
            <person name="Gao P."/>
            <person name="Wang L."/>
        </authorList>
    </citation>
    <scope>NUCLEOTIDE SEQUENCE [LARGE SCALE GENOMIC DNA]</scope>
    <source>
        <strain evidence="3">An76</strain>
    </source>
</reference>
<dbReference type="Pfam" id="PF01593">
    <property type="entry name" value="Amino_oxidase"/>
    <property type="match status" value="1"/>
</dbReference>
<feature type="domain" description="Amine oxidase" evidence="1">
    <location>
        <begin position="505"/>
        <end position="864"/>
    </location>
</feature>
<dbReference type="InterPro" id="IPR036188">
    <property type="entry name" value="FAD/NAD-bd_sf"/>
</dbReference>
<dbReference type="PANTHER" id="PTHR33973:SF4">
    <property type="entry name" value="OS07G0153300 PROTEIN"/>
    <property type="match status" value="1"/>
</dbReference>
<protein>
    <recommendedName>
        <fullName evidence="1">Amine oxidase domain-containing protein</fullName>
    </recommendedName>
</protein>
<gene>
    <name evidence="2" type="ORF">ABL_04382</name>
</gene>
<dbReference type="Pfam" id="PF07103">
    <property type="entry name" value="DUF1365"/>
    <property type="match status" value="1"/>
</dbReference>
<accession>A0A117E192</accession>
<dbReference type="VEuPathDB" id="FungiDB:ATCC64974_102760"/>
<sequence>MSTLPSFSDLHGMPEPIFYPCQVRHTRVHPVVHSFSYSYLWVVLPVRWQGNSIEKYNSPVVGSGWFTVDPGDYLERGNHTGLHGKLRQYLHSQRLRDEEYPYVFLLTAPKVLGHVFNPVSFWYLYSINKTLAAVILEVNNNFGERHMYLLLSTGSTSGDTSVADPADQPCHTLNRFSSTWSKDFHVSPFNPREGMAYTLTTADPLRCERPIDSRIVLVASNRVRLIASIRATGPAILPAALSAYQRSQLILSWGWVGALTEPRIYFQAAMLHVQRKLRVWSLPVPLEKTISRRANRLERSLEYFVRGYLRHRVENTDGSFTVRYSAAGLFANDAVEIMQSPSARAVSSKCPDKAVGFRVLRPDFYTSFVESQALTAEEVFKLLAGHDFLRVSRMNVLRDLFCDESGSFPELAKLSRAGCLAFRIIAWFRKGRPAASAGLRSLSALDYYVLTSCSPAEQRHYGMQVMKLFLSRYFAFGNVPLFEGEVLVALLAVGKKIAIIGSGAAGMAALWALHQHSPHQVYLYEAAPRLGGHINTVEFKKGEDGVNVDTGFIVLNNSTYPNFLNFLKAINVPTTPSEMSFSVSRFSDSGSFEWAGSSLRNLFAQRRNLFSLSMWRMVFDMVRFNHFAPDLLRLPDVDNTMSIGEYLEKEGYSAFFRDNYLIPLTASTWSTSPDKCNLQFPAVTLIRFLYNHNLLNTLGNGLEWLGVTNGAKSYIDTIMAVFPSDHVFLNQPVVSVMNDPDSGKVKITTANGTTATYDHVILATPAPQAFSLVSKTATPLEKSILSAFETTTNTAVLHSDEALLPQNRRVWSTWNYLSNGAADQVCVTYNMNRAQGVSHAKYGSVLVTMNPLSMPDERTIQGVFQYEHPLFTPAAVRAQTMLPTIQGTRGISYVGAWTMYGFHEDAFTSAFGVAGELGARIPFPVADSRLRGCAVREVSWLEFVFKMVLQGVQGLIVWIVGGGVKEKQKAR</sequence>
<dbReference type="Proteomes" id="UP000068243">
    <property type="component" value="Unassembled WGS sequence"/>
</dbReference>
<dbReference type="Gene3D" id="3.50.50.60">
    <property type="entry name" value="FAD/NAD(P)-binding domain"/>
    <property type="match status" value="1"/>
</dbReference>
<dbReference type="Gene3D" id="1.10.405.20">
    <property type="match status" value="1"/>
</dbReference>
<dbReference type="VEuPathDB" id="FungiDB:An04g05970"/>
<dbReference type="GO" id="GO:0016491">
    <property type="term" value="F:oxidoreductase activity"/>
    <property type="evidence" value="ECO:0007669"/>
    <property type="project" value="InterPro"/>
</dbReference>
<proteinExistence type="predicted"/>
<dbReference type="VEuPathDB" id="FungiDB:M747DRAFT_342761"/>
<dbReference type="InterPro" id="IPR002937">
    <property type="entry name" value="Amino_oxidase"/>
</dbReference>
<dbReference type="PANTHER" id="PTHR33973">
    <property type="entry name" value="OS07G0153300 PROTEIN"/>
    <property type="match status" value="1"/>
</dbReference>
<dbReference type="VEuPathDB" id="FungiDB:M747DRAFT_262011"/>
<dbReference type="OrthoDB" id="3340520at2759"/>